<evidence type="ECO:0000313" key="1">
    <source>
        <dbReference type="EMBL" id="KAJ2956823.1"/>
    </source>
</evidence>
<organism evidence="1 2">
    <name type="scientific">Zarea fungicola</name>
    <dbReference type="NCBI Taxonomy" id="93591"/>
    <lineage>
        <taxon>Eukaryota</taxon>
        <taxon>Fungi</taxon>
        <taxon>Dikarya</taxon>
        <taxon>Ascomycota</taxon>
        <taxon>Pezizomycotina</taxon>
        <taxon>Sordariomycetes</taxon>
        <taxon>Hypocreomycetidae</taxon>
        <taxon>Hypocreales</taxon>
        <taxon>Cordycipitaceae</taxon>
        <taxon>Zarea</taxon>
    </lineage>
</organism>
<name>A0ACC1MD46_9HYPO</name>
<reference evidence="1" key="1">
    <citation type="submission" date="2022-08" db="EMBL/GenBank/DDBJ databases">
        <title>Genome Sequence of Lecanicillium fungicola.</title>
        <authorList>
            <person name="Buettner E."/>
        </authorList>
    </citation>
    <scope>NUCLEOTIDE SEQUENCE</scope>
    <source>
        <strain evidence="1">Babe33</strain>
    </source>
</reference>
<sequence length="267" mass="28738">MAAYRGAPKTHSQKRGAQYRRAKALKKEADSNQEAAAKPKTLRHASAETNIATSSNSQKRKRGLEQEDSKKSAQKRSNPEPQRAKAKRTKTSHNKRRTTSTKALTPAANVETALNNSSPSEPVTVYVFGGGENGELGLGPKQTAATRPRKNPFLDPNQTSTLHVVAIACGGMHTVALTADNKIVTWGVNDNEALGRNTQWDGGLRDVDDESDDSESQLNPFESTPTAISSEHFSVGTQFVDVAAGDSCSLALTSTGLVYGWGTFRVR</sequence>
<evidence type="ECO:0000313" key="2">
    <source>
        <dbReference type="Proteomes" id="UP001143910"/>
    </source>
</evidence>
<comment type="caution">
    <text evidence="1">The sequence shown here is derived from an EMBL/GenBank/DDBJ whole genome shotgun (WGS) entry which is preliminary data.</text>
</comment>
<proteinExistence type="predicted"/>
<dbReference type="EMBL" id="JANJQO010003710">
    <property type="protein sequence ID" value="KAJ2956823.1"/>
    <property type="molecule type" value="Genomic_DNA"/>
</dbReference>
<dbReference type="Proteomes" id="UP001143910">
    <property type="component" value="Unassembled WGS sequence"/>
</dbReference>
<keyword evidence="2" id="KW-1185">Reference proteome</keyword>
<accession>A0ACC1MD46</accession>
<protein>
    <submittedName>
        <fullName evidence="1">Uncharacterized protein</fullName>
    </submittedName>
</protein>
<gene>
    <name evidence="1" type="ORF">NQ176_g11295</name>
</gene>